<protein>
    <submittedName>
        <fullName evidence="1">Uncharacterized protein</fullName>
    </submittedName>
</protein>
<dbReference type="AlphaFoldDB" id="A0AAD5MTC7"/>
<reference evidence="1" key="1">
    <citation type="submission" date="2021-06" db="EMBL/GenBank/DDBJ databases">
        <title>Parelaphostrongylus tenuis whole genome reference sequence.</title>
        <authorList>
            <person name="Garwood T.J."/>
            <person name="Larsen P.A."/>
            <person name="Fountain-Jones N.M."/>
            <person name="Garbe J.R."/>
            <person name="Macchietto M.G."/>
            <person name="Kania S.A."/>
            <person name="Gerhold R.W."/>
            <person name="Richards J.E."/>
            <person name="Wolf T.M."/>
        </authorList>
    </citation>
    <scope>NUCLEOTIDE SEQUENCE</scope>
    <source>
        <strain evidence="1">MNPRO001-30</strain>
        <tissue evidence="1">Meninges</tissue>
    </source>
</reference>
<accession>A0AAD5MTC7</accession>
<comment type="caution">
    <text evidence="1">The sequence shown here is derived from an EMBL/GenBank/DDBJ whole genome shotgun (WGS) entry which is preliminary data.</text>
</comment>
<evidence type="ECO:0000313" key="1">
    <source>
        <dbReference type="EMBL" id="KAJ1364310.1"/>
    </source>
</evidence>
<name>A0AAD5MTC7_PARTN</name>
<sequence length="67" mass="7878">MAQCALRCFLSQEEAPQIRIFLHPSCPSSQPRSFKVFDFLRNKVKMFGDYRLWMLFNVARLASAHLE</sequence>
<evidence type="ECO:0000313" key="2">
    <source>
        <dbReference type="Proteomes" id="UP001196413"/>
    </source>
</evidence>
<dbReference type="EMBL" id="JAHQIW010004930">
    <property type="protein sequence ID" value="KAJ1364310.1"/>
    <property type="molecule type" value="Genomic_DNA"/>
</dbReference>
<gene>
    <name evidence="1" type="ORF">KIN20_024374</name>
</gene>
<keyword evidence="2" id="KW-1185">Reference proteome</keyword>
<dbReference type="Proteomes" id="UP001196413">
    <property type="component" value="Unassembled WGS sequence"/>
</dbReference>
<organism evidence="1 2">
    <name type="scientific">Parelaphostrongylus tenuis</name>
    <name type="common">Meningeal worm</name>
    <dbReference type="NCBI Taxonomy" id="148309"/>
    <lineage>
        <taxon>Eukaryota</taxon>
        <taxon>Metazoa</taxon>
        <taxon>Ecdysozoa</taxon>
        <taxon>Nematoda</taxon>
        <taxon>Chromadorea</taxon>
        <taxon>Rhabditida</taxon>
        <taxon>Rhabditina</taxon>
        <taxon>Rhabditomorpha</taxon>
        <taxon>Strongyloidea</taxon>
        <taxon>Metastrongylidae</taxon>
        <taxon>Parelaphostrongylus</taxon>
    </lineage>
</organism>
<proteinExistence type="predicted"/>